<keyword evidence="3" id="KW-0472">Membrane</keyword>
<feature type="region of interest" description="Disordered" evidence="2">
    <location>
        <begin position="1"/>
        <end position="37"/>
    </location>
</feature>
<feature type="coiled-coil region" evidence="1">
    <location>
        <begin position="132"/>
        <end position="202"/>
    </location>
</feature>
<dbReference type="AlphaFoldDB" id="A0A840HXS3"/>
<evidence type="ECO:0000313" key="4">
    <source>
        <dbReference type="EMBL" id="MBB4642397.1"/>
    </source>
</evidence>
<dbReference type="RefSeq" id="WP_184476448.1">
    <property type="nucleotide sequence ID" value="NZ_JACHOV010000010.1"/>
</dbReference>
<keyword evidence="5" id="KW-1185">Reference proteome</keyword>
<evidence type="ECO:0000256" key="1">
    <source>
        <dbReference type="SAM" id="Coils"/>
    </source>
</evidence>
<feature type="transmembrane region" description="Helical" evidence="3">
    <location>
        <begin position="62"/>
        <end position="84"/>
    </location>
</feature>
<evidence type="ECO:0000313" key="5">
    <source>
        <dbReference type="Proteomes" id="UP000575068"/>
    </source>
</evidence>
<feature type="compositionally biased region" description="Basic and acidic residues" evidence="2">
    <location>
        <begin position="1"/>
        <end position="28"/>
    </location>
</feature>
<keyword evidence="3" id="KW-0812">Transmembrane</keyword>
<dbReference type="EMBL" id="JACHOV010000010">
    <property type="protein sequence ID" value="MBB4642397.1"/>
    <property type="molecule type" value="Genomic_DNA"/>
</dbReference>
<evidence type="ECO:0008006" key="6">
    <source>
        <dbReference type="Google" id="ProtNLM"/>
    </source>
</evidence>
<evidence type="ECO:0000256" key="2">
    <source>
        <dbReference type="SAM" id="MobiDB-lite"/>
    </source>
</evidence>
<name>A0A840HXS3_9SPHN</name>
<gene>
    <name evidence="4" type="ORF">HNQ99_002722</name>
</gene>
<comment type="caution">
    <text evidence="4">The sequence shown here is derived from an EMBL/GenBank/DDBJ whole genome shotgun (WGS) entry which is preliminary data.</text>
</comment>
<keyword evidence="3" id="KW-1133">Transmembrane helix</keyword>
<accession>A0A840HXS3</accession>
<keyword evidence="1" id="KW-0175">Coiled coil</keyword>
<proteinExistence type="predicted"/>
<organism evidence="4 5">
    <name type="scientific">Rhizorhapis suberifaciens</name>
    <name type="common">corky root of lettuce</name>
    <dbReference type="NCBI Taxonomy" id="13656"/>
    <lineage>
        <taxon>Bacteria</taxon>
        <taxon>Pseudomonadati</taxon>
        <taxon>Pseudomonadota</taxon>
        <taxon>Alphaproteobacteria</taxon>
        <taxon>Sphingomonadales</taxon>
        <taxon>Sphingomonadaceae</taxon>
        <taxon>Rhizorhapis</taxon>
    </lineage>
</organism>
<protein>
    <recommendedName>
        <fullName evidence="6">ATPase</fullName>
    </recommendedName>
</protein>
<dbReference type="Proteomes" id="UP000575068">
    <property type="component" value="Unassembled WGS sequence"/>
</dbReference>
<sequence length="776" mass="83710">MSRDTKIVGLWRDKQQPQDASAREDDSQHSGQAEPPIDVSAIDESPYIAAEEGVEAPSSLPLLIRAGAAALAAAWLGFYTWLLFGAGLPTPGLTDTPSIITTAAVPLALIGIIYLILMRNSRTEMRRFGDVANLLRAESHALELRLAAMREQLSAARAELQQQAQQLQEFGFAAAARLQESADSLAGNMQIAEEKARGLQQAGLAVTASLETLNAVLPQAREKMAAVADQMAASGAAALEQATLLEVEIEAIALLTDRAKRETLSATQVLSGQLLQLEEASRAVTGEIDDITRLASERIDTALERARDAVDTSRKGLDAQAGALGLMIDQSRAALTTISADTVANFADNISAIEAKLHEIDGLLDRQNGLADQLTGGLDKGLASVAEQFATLEQEGGERNQRLNSAMDTLAKEAERLQQALSSGHDTADRLIGRSESLLLALDSSTRELDETLPLALGRLDERLGMTLQIIASTSPEAEKLEAVTEAILGRVNEAEEMIRAQATLLREWLSSAESHIVTNRIEVEKLGGAIAAADEQSERLAGQSGPKLIGALLRVKETAEQAAERARQSLARTIPEAADALGKASEKALDDAVSKKVVTQMEQISVVAQNALSAAHQATERLMRQMMTIADTSASVERRIDEARNESEERDRDSFARRVAVLIEALNSTAIDVSKILSNEVADSSWAAYLKGDRGVFTRRAVKLLDAGEAREISHHYDQDAEFREHVNRYIHDFEAMLRHILATRDGSALAVTLLSSDMGKLYVALAQAIERLRN</sequence>
<reference evidence="4 5" key="1">
    <citation type="submission" date="2020-08" db="EMBL/GenBank/DDBJ databases">
        <title>Genomic Encyclopedia of Type Strains, Phase IV (KMG-IV): sequencing the most valuable type-strain genomes for metagenomic binning, comparative biology and taxonomic classification.</title>
        <authorList>
            <person name="Goeker M."/>
        </authorList>
    </citation>
    <scope>NUCLEOTIDE SEQUENCE [LARGE SCALE GENOMIC DNA]</scope>
    <source>
        <strain evidence="4 5">DSM 7465</strain>
    </source>
</reference>
<evidence type="ECO:0000256" key="3">
    <source>
        <dbReference type="SAM" id="Phobius"/>
    </source>
</evidence>
<feature type="transmembrane region" description="Helical" evidence="3">
    <location>
        <begin position="96"/>
        <end position="117"/>
    </location>
</feature>